<feature type="compositionally biased region" description="Polar residues" evidence="10">
    <location>
        <begin position="183"/>
        <end position="193"/>
    </location>
</feature>
<dbReference type="SUPFAM" id="SSF50156">
    <property type="entry name" value="PDZ domain-like"/>
    <property type="match status" value="1"/>
</dbReference>
<comment type="caution">
    <text evidence="13">The sequence shown here is derived from an EMBL/GenBank/DDBJ whole genome shotgun (WGS) entry which is preliminary data.</text>
</comment>
<comment type="subcellular location">
    <subcellularLocation>
        <location evidence="1">Cell inner membrane</location>
    </subcellularLocation>
</comment>
<dbReference type="Proteomes" id="UP001382455">
    <property type="component" value="Unassembled WGS sequence"/>
</dbReference>
<evidence type="ECO:0000256" key="11">
    <source>
        <dbReference type="SAM" id="Phobius"/>
    </source>
</evidence>
<keyword evidence="14" id="KW-1185">Reference proteome</keyword>
<proteinExistence type="inferred from homology"/>
<reference evidence="13 14" key="1">
    <citation type="submission" date="2023-12" db="EMBL/GenBank/DDBJ databases">
        <title>Friends and Foes: Symbiotic and Algicidal bacterial influence on Karenia brevis blooms.</title>
        <authorList>
            <person name="Fei C."/>
            <person name="Mohamed A.R."/>
            <person name="Booker A."/>
            <person name="Arshad M."/>
            <person name="Klass S."/>
            <person name="Ahn S."/>
            <person name="Gilbert P.M."/>
            <person name="Heil C.A."/>
            <person name="Martinez J.M."/>
            <person name="Amin S.A."/>
        </authorList>
    </citation>
    <scope>NUCLEOTIDE SEQUENCE [LARGE SCALE GENOMIC DNA]</scope>
    <source>
        <strain evidence="13 14">CE15</strain>
    </source>
</reference>
<evidence type="ECO:0000256" key="8">
    <source>
        <dbReference type="ARBA" id="ARBA00022989"/>
    </source>
</evidence>
<evidence type="ECO:0000256" key="5">
    <source>
        <dbReference type="ARBA" id="ARBA00022519"/>
    </source>
</evidence>
<dbReference type="InterPro" id="IPR001639">
    <property type="entry name" value="T2SS_protein-GspC"/>
</dbReference>
<dbReference type="EMBL" id="JBAWKS010000001">
    <property type="protein sequence ID" value="MEI4548331.1"/>
    <property type="molecule type" value="Genomic_DNA"/>
</dbReference>
<dbReference type="InterPro" id="IPR024961">
    <property type="entry name" value="T2SS_GspC_N"/>
</dbReference>
<evidence type="ECO:0000256" key="6">
    <source>
        <dbReference type="ARBA" id="ARBA00022692"/>
    </source>
</evidence>
<evidence type="ECO:0000256" key="2">
    <source>
        <dbReference type="ARBA" id="ARBA00007986"/>
    </source>
</evidence>
<keyword evidence="6 11" id="KW-0812">Transmembrane</keyword>
<keyword evidence="3" id="KW-0813">Transport</keyword>
<keyword evidence="9 11" id="KW-0472">Membrane</keyword>
<keyword evidence="4" id="KW-1003">Cell membrane</keyword>
<keyword evidence="8 11" id="KW-1133">Transmembrane helix</keyword>
<name>A0ABU8EN30_9GAMM</name>
<dbReference type="Gene3D" id="2.30.42.10">
    <property type="match status" value="1"/>
</dbReference>
<protein>
    <submittedName>
        <fullName evidence="13">Type II secretion system protein GspC</fullName>
    </submittedName>
</protein>
<keyword evidence="5" id="KW-0997">Cell inner membrane</keyword>
<accession>A0ABU8EN30</accession>
<feature type="region of interest" description="Disordered" evidence="10">
    <location>
        <begin position="179"/>
        <end position="202"/>
    </location>
</feature>
<feature type="transmembrane region" description="Helical" evidence="11">
    <location>
        <begin position="23"/>
        <end position="44"/>
    </location>
</feature>
<dbReference type="InterPro" id="IPR036034">
    <property type="entry name" value="PDZ_sf"/>
</dbReference>
<dbReference type="Pfam" id="PF11356">
    <property type="entry name" value="T2SSC"/>
    <property type="match status" value="1"/>
</dbReference>
<evidence type="ECO:0000259" key="12">
    <source>
        <dbReference type="Pfam" id="PF11356"/>
    </source>
</evidence>
<evidence type="ECO:0000256" key="4">
    <source>
        <dbReference type="ARBA" id="ARBA00022475"/>
    </source>
</evidence>
<comment type="similarity">
    <text evidence="2">Belongs to the GSP C family.</text>
</comment>
<evidence type="ECO:0000256" key="10">
    <source>
        <dbReference type="SAM" id="MobiDB-lite"/>
    </source>
</evidence>
<organism evidence="13 14">
    <name type="scientific">Pseudoalteromonas spongiae</name>
    <dbReference type="NCBI Taxonomy" id="298657"/>
    <lineage>
        <taxon>Bacteria</taxon>
        <taxon>Pseudomonadati</taxon>
        <taxon>Pseudomonadota</taxon>
        <taxon>Gammaproteobacteria</taxon>
        <taxon>Alteromonadales</taxon>
        <taxon>Pseudoalteromonadaceae</taxon>
        <taxon>Pseudoalteromonas</taxon>
    </lineage>
</organism>
<sequence>MQINQAQIEQVIAKFPHKKASNIVLIVVVIYVAFLAAQLTWMLWPKPTQQAAFITVNNSDSGSAFNYSSKELVSQNIFGNATQQAEQKTEEIISDAPETTLNIKLTGVVAIAGDEKAGHAIIESQNMQETYSVGELVKGTRAQIETIFADRVIIKVSGRFETLMLDGIDYSKTVKQPTKKQGKSFNQLRSANESPAPAINATKNADLKQELKAKRRELLEEPGKLFDYIRISPKRVDGQIVGYNLSPGKDPKLFSQMGLKSGDLATSINGYQLTDMKQAMAAIGELRNASSATIVIERQGQTLDVLFSLE</sequence>
<dbReference type="Gene3D" id="2.30.30.830">
    <property type="match status" value="1"/>
</dbReference>
<keyword evidence="7" id="KW-0653">Protein transport</keyword>
<evidence type="ECO:0000256" key="9">
    <source>
        <dbReference type="ARBA" id="ARBA00023136"/>
    </source>
</evidence>
<evidence type="ECO:0000256" key="1">
    <source>
        <dbReference type="ARBA" id="ARBA00004533"/>
    </source>
</evidence>
<evidence type="ECO:0000256" key="7">
    <source>
        <dbReference type="ARBA" id="ARBA00022927"/>
    </source>
</evidence>
<feature type="domain" description="Type II secretion system protein GspC N-terminal" evidence="12">
    <location>
        <begin position="28"/>
        <end position="165"/>
    </location>
</feature>
<evidence type="ECO:0000313" key="14">
    <source>
        <dbReference type="Proteomes" id="UP001382455"/>
    </source>
</evidence>
<evidence type="ECO:0000313" key="13">
    <source>
        <dbReference type="EMBL" id="MEI4548331.1"/>
    </source>
</evidence>
<dbReference type="RefSeq" id="WP_010561252.1">
    <property type="nucleotide sequence ID" value="NZ_JBAWKS010000001.1"/>
</dbReference>
<evidence type="ECO:0000256" key="3">
    <source>
        <dbReference type="ARBA" id="ARBA00022448"/>
    </source>
</evidence>
<gene>
    <name evidence="13" type="primary">gspC</name>
    <name evidence="13" type="ORF">WAE96_01250</name>
</gene>
<dbReference type="NCBIfam" id="TIGR01713">
    <property type="entry name" value="typeII_sec_gspC"/>
    <property type="match status" value="1"/>
</dbReference>